<name>A0A426RM23_9FLAO</name>
<dbReference type="RefSeq" id="WP_125221857.1">
    <property type="nucleotide sequence ID" value="NZ_QUSX01000001.1"/>
</dbReference>
<dbReference type="OrthoDB" id="839277at2"/>
<dbReference type="AlphaFoldDB" id="A0A426RM23"/>
<dbReference type="SUPFAM" id="SSF54427">
    <property type="entry name" value="NTF2-like"/>
    <property type="match status" value="1"/>
</dbReference>
<accession>A0A426RM23</accession>
<keyword evidence="2" id="KW-1185">Reference proteome</keyword>
<gene>
    <name evidence="1" type="ORF">DZC72_05565</name>
</gene>
<evidence type="ECO:0000313" key="2">
    <source>
        <dbReference type="Proteomes" id="UP000286990"/>
    </source>
</evidence>
<comment type="caution">
    <text evidence="1">The sequence shown here is derived from an EMBL/GenBank/DDBJ whole genome shotgun (WGS) entry which is preliminary data.</text>
</comment>
<evidence type="ECO:0000313" key="1">
    <source>
        <dbReference type="EMBL" id="RRQ50043.1"/>
    </source>
</evidence>
<dbReference type="InterPro" id="IPR032710">
    <property type="entry name" value="NTF2-like_dom_sf"/>
</dbReference>
<organism evidence="1 2">
    <name type="scientific">Maribacter algicola</name>
    <dbReference type="NCBI Taxonomy" id="2498892"/>
    <lineage>
        <taxon>Bacteria</taxon>
        <taxon>Pseudomonadati</taxon>
        <taxon>Bacteroidota</taxon>
        <taxon>Flavobacteriia</taxon>
        <taxon>Flavobacteriales</taxon>
        <taxon>Flavobacteriaceae</taxon>
        <taxon>Maribacter</taxon>
    </lineage>
</organism>
<protein>
    <submittedName>
        <fullName evidence="1">DUF4440 domain-containing protein</fullName>
    </submittedName>
</protein>
<dbReference type="Proteomes" id="UP000286990">
    <property type="component" value="Unassembled WGS sequence"/>
</dbReference>
<sequence>MKNYPFQITLVTFLLLLTTVFILLVSCKDGTSATAEMDQTVPKIDVQAELDKIEEMRDSFQKTVREKRYGDLGGFVTKDLISIGPGSEDWIAYRELREQHGNKFRYDSIIMTPKETVILSDTMAYDFGVSRTFYTDENGAVHEMGDTFLVLLKKVDGEWKLYRELASSQVE</sequence>
<reference evidence="2" key="1">
    <citation type="submission" date="2018-08" db="EMBL/GenBank/DDBJ databases">
        <authorList>
            <person name="Khan S.A."/>
            <person name="J S.E."/>
        </authorList>
    </citation>
    <scope>NUCLEOTIDE SEQUENCE [LARGE SCALE GENOMIC DNA]</scope>
    <source>
        <strain evidence="2">PoM-212</strain>
    </source>
</reference>
<dbReference type="PROSITE" id="PS51257">
    <property type="entry name" value="PROKAR_LIPOPROTEIN"/>
    <property type="match status" value="1"/>
</dbReference>
<dbReference type="Gene3D" id="3.10.450.50">
    <property type="match status" value="1"/>
</dbReference>
<dbReference type="EMBL" id="QUSX01000001">
    <property type="protein sequence ID" value="RRQ50043.1"/>
    <property type="molecule type" value="Genomic_DNA"/>
</dbReference>
<proteinExistence type="predicted"/>
<reference evidence="2" key="2">
    <citation type="submission" date="2018-12" db="EMBL/GenBank/DDBJ databases">
        <title>Maribacter lutimaris sp. nov., isolated from marine sediment.</title>
        <authorList>
            <person name="Kim K.K."/>
        </authorList>
    </citation>
    <scope>NUCLEOTIDE SEQUENCE [LARGE SCALE GENOMIC DNA]</scope>
    <source>
        <strain evidence="2">PoM-212</strain>
    </source>
</reference>